<evidence type="ECO:0000256" key="1">
    <source>
        <dbReference type="ARBA" id="ARBA00022679"/>
    </source>
</evidence>
<dbReference type="InterPro" id="IPR000182">
    <property type="entry name" value="GNAT_dom"/>
</dbReference>
<reference evidence="4" key="1">
    <citation type="submission" date="2017-04" db="EMBL/GenBank/DDBJ databases">
        <title>Unexpected and diverse lifestyles within the genus Limnohabitans.</title>
        <authorList>
            <person name="Kasalicky V."/>
            <person name="Mehrshad M."/>
            <person name="Andrei S.-A."/>
            <person name="Salcher M."/>
            <person name="Kratochvilova H."/>
            <person name="Simek K."/>
            <person name="Ghai R."/>
        </authorList>
    </citation>
    <scope>NUCLEOTIDE SEQUENCE [LARGE SCALE GENOMIC DNA]</scope>
    <source>
        <strain evidence="4">II-D5</strain>
    </source>
</reference>
<dbReference type="EMBL" id="LFYT02000044">
    <property type="protein sequence ID" value="PVE41044.1"/>
    <property type="molecule type" value="Genomic_DNA"/>
</dbReference>
<dbReference type="PANTHER" id="PTHR43877:SF5">
    <property type="entry name" value="BLL8307 PROTEIN"/>
    <property type="match status" value="1"/>
</dbReference>
<dbReference type="Gene3D" id="3.40.630.30">
    <property type="match status" value="1"/>
</dbReference>
<dbReference type="SUPFAM" id="SSF55729">
    <property type="entry name" value="Acyl-CoA N-acyltransferases (Nat)"/>
    <property type="match status" value="1"/>
</dbReference>
<comment type="caution">
    <text evidence="4">The sequence shown here is derived from an EMBL/GenBank/DDBJ whole genome shotgun (WGS) entry which is preliminary data.</text>
</comment>
<organism evidence="4 5">
    <name type="scientific">Limnohabitans planktonicus II-D5</name>
    <dbReference type="NCBI Taxonomy" id="1293045"/>
    <lineage>
        <taxon>Bacteria</taxon>
        <taxon>Pseudomonadati</taxon>
        <taxon>Pseudomonadota</taxon>
        <taxon>Betaproteobacteria</taxon>
        <taxon>Burkholderiales</taxon>
        <taxon>Comamonadaceae</taxon>
        <taxon>Limnohabitans</taxon>
    </lineage>
</organism>
<dbReference type="GO" id="GO:0016747">
    <property type="term" value="F:acyltransferase activity, transferring groups other than amino-acyl groups"/>
    <property type="evidence" value="ECO:0007669"/>
    <property type="project" value="InterPro"/>
</dbReference>
<dbReference type="InterPro" id="IPR016181">
    <property type="entry name" value="Acyl_CoA_acyltransferase"/>
</dbReference>
<sequence>MTIAPDDPARPDVYALLDEHLRHMHELSPPESVHALDVDQLKRPEITFWSARDGDQLLGCGALKELSLDHGEIKSMRTPTVNRRQGAGRAILNHIISEAIARGYQRLSLETGPASTFAPAHQLYESAGFRPCGPFGDYQLDPHSVFMTMDLTTHTSA</sequence>
<keyword evidence="1" id="KW-0808">Transferase</keyword>
<protein>
    <submittedName>
        <fullName evidence="4">N-acetyltransferase</fullName>
    </submittedName>
</protein>
<name>A0A2T7U8P8_9BURK</name>
<dbReference type="STRING" id="1293045.H663_13205"/>
<dbReference type="Pfam" id="PF00583">
    <property type="entry name" value="Acetyltransf_1"/>
    <property type="match status" value="1"/>
</dbReference>
<dbReference type="OrthoDB" id="9803233at2"/>
<dbReference type="AlphaFoldDB" id="A0A2T7U8P8"/>
<dbReference type="InterPro" id="IPR050832">
    <property type="entry name" value="Bact_Acetyltransf"/>
</dbReference>
<dbReference type="CDD" id="cd04301">
    <property type="entry name" value="NAT_SF"/>
    <property type="match status" value="1"/>
</dbReference>
<evidence type="ECO:0000259" key="3">
    <source>
        <dbReference type="PROSITE" id="PS51186"/>
    </source>
</evidence>
<keyword evidence="5" id="KW-1185">Reference proteome</keyword>
<dbReference type="Proteomes" id="UP000037507">
    <property type="component" value="Unassembled WGS sequence"/>
</dbReference>
<proteinExistence type="predicted"/>
<evidence type="ECO:0000313" key="4">
    <source>
        <dbReference type="EMBL" id="PVE41044.1"/>
    </source>
</evidence>
<keyword evidence="2" id="KW-0012">Acyltransferase</keyword>
<dbReference type="PROSITE" id="PS51186">
    <property type="entry name" value="GNAT"/>
    <property type="match status" value="1"/>
</dbReference>
<evidence type="ECO:0000313" key="5">
    <source>
        <dbReference type="Proteomes" id="UP000037507"/>
    </source>
</evidence>
<evidence type="ECO:0000256" key="2">
    <source>
        <dbReference type="ARBA" id="ARBA00023315"/>
    </source>
</evidence>
<dbReference type="PANTHER" id="PTHR43877">
    <property type="entry name" value="AMINOALKYLPHOSPHONATE N-ACETYLTRANSFERASE-RELATED-RELATED"/>
    <property type="match status" value="1"/>
</dbReference>
<feature type="domain" description="N-acetyltransferase" evidence="3">
    <location>
        <begin position="1"/>
        <end position="152"/>
    </location>
</feature>
<accession>A0A2T7U8P8</accession>
<gene>
    <name evidence="4" type="ORF">H663_019350</name>
</gene>